<dbReference type="PANTHER" id="PTHR36117:SF3">
    <property type="entry name" value="4-HYDROXYPHENYLACETATE 3-MONOOXYGENASE-RELATED"/>
    <property type="match status" value="1"/>
</dbReference>
<evidence type="ECO:0000256" key="3">
    <source>
        <dbReference type="ARBA" id="ARBA00023002"/>
    </source>
</evidence>
<evidence type="ECO:0000259" key="4">
    <source>
        <dbReference type="Pfam" id="PF03241"/>
    </source>
</evidence>
<dbReference type="InterPro" id="IPR024674">
    <property type="entry name" value="HpaB/PvcC/4-BUDH_N"/>
</dbReference>
<dbReference type="SUPFAM" id="SSF47203">
    <property type="entry name" value="Acyl-CoA dehydrogenase C-terminal domain-like"/>
    <property type="match status" value="1"/>
</dbReference>
<evidence type="ECO:0000313" key="6">
    <source>
        <dbReference type="EMBL" id="MED1201570.1"/>
    </source>
</evidence>
<evidence type="ECO:0000313" key="7">
    <source>
        <dbReference type="Proteomes" id="UP001341444"/>
    </source>
</evidence>
<evidence type="ECO:0000259" key="5">
    <source>
        <dbReference type="Pfam" id="PF11794"/>
    </source>
</evidence>
<keyword evidence="3 6" id="KW-0560">Oxidoreductase</keyword>
<gene>
    <name evidence="6" type="primary">hpaB</name>
    <name evidence="6" type="ORF">P4T90_00525</name>
</gene>
<dbReference type="Gene3D" id="1.20.140.10">
    <property type="entry name" value="Butyryl-CoA Dehydrogenase, subunit A, domain 3"/>
    <property type="match status" value="1"/>
</dbReference>
<organism evidence="6 7">
    <name type="scientific">Heyndrickxia acidicola</name>
    <dbReference type="NCBI Taxonomy" id="209389"/>
    <lineage>
        <taxon>Bacteria</taxon>
        <taxon>Bacillati</taxon>
        <taxon>Bacillota</taxon>
        <taxon>Bacilli</taxon>
        <taxon>Bacillales</taxon>
        <taxon>Bacillaceae</taxon>
        <taxon>Heyndrickxia</taxon>
    </lineage>
</organism>
<dbReference type="SUPFAM" id="SSF56645">
    <property type="entry name" value="Acyl-CoA dehydrogenase NM domain-like"/>
    <property type="match status" value="1"/>
</dbReference>
<dbReference type="InterPro" id="IPR036250">
    <property type="entry name" value="AcylCo_DH-like_C"/>
</dbReference>
<proteinExistence type="predicted"/>
<keyword evidence="7" id="KW-1185">Reference proteome</keyword>
<keyword evidence="2" id="KW-0274">FAD</keyword>
<comment type="caution">
    <text evidence="6">The sequence shown here is derived from an EMBL/GenBank/DDBJ whole genome shotgun (WGS) entry which is preliminary data.</text>
</comment>
<dbReference type="EMBL" id="JARMAB010000002">
    <property type="protein sequence ID" value="MED1201570.1"/>
    <property type="molecule type" value="Genomic_DNA"/>
</dbReference>
<dbReference type="NCBIfam" id="TIGR02309">
    <property type="entry name" value="HpaB-1"/>
    <property type="match status" value="1"/>
</dbReference>
<accession>A0ABU6MEV1</accession>
<reference evidence="6 7" key="1">
    <citation type="submission" date="2023-03" db="EMBL/GenBank/DDBJ databases">
        <title>Bacillus Genome Sequencing.</title>
        <authorList>
            <person name="Dunlap C."/>
        </authorList>
    </citation>
    <scope>NUCLEOTIDE SEQUENCE [LARGE SCALE GENOMIC DNA]</scope>
    <source>
        <strain evidence="6 7">B-23453</strain>
    </source>
</reference>
<sequence length="478" mass="54002">MTISGKDYIDRIDQLKNEVWINGKKIQGKISRHDAFKGVLKSKAALYDLQLQPEYEDILTYPCTETNSRIGFSFQQPVDLNGLEIREKATKIWARTNAGLLGRSPDYVNTGIMALGTASALFGETESKYGNQMAAIYESAKLKDISFTHTLINPQVNRSITYFEDSSKKVIAAKIIEEKKEGIIIHGARLLATQGGITDEVLVLPAGGNFIDDSYIYAFTIASNTPGIKFICRESFVLGDSSFDYPLSSRFEEMDTIVVFDHVLVPWERVFLYKDMNIAVKMFGETNLNSLLLYQAVSRMIVKTEFILGLAEKIVDAIQIGDYQHVKDKVSEIIVSLEILKGLQLLSRHNAKPNKWGTMIPDTKALNSAILFFPKMYPRFVEILQLISGSGLITLPSSEDFSSSIRGYLDSYLQGANIEAKDRVQLFRLAWDLTMSPFGTRQTQYERFFFGDPVRLSMSLYNSYPKEEFLKQVESLLF</sequence>
<dbReference type="InterPro" id="IPR009100">
    <property type="entry name" value="AcylCoA_DH/oxidase_NM_dom_sf"/>
</dbReference>
<dbReference type="Gene3D" id="1.10.3140.10">
    <property type="entry name" value="4-hydroxybutyryl-coa dehydratase, domain 1"/>
    <property type="match status" value="1"/>
</dbReference>
<dbReference type="PIRSF" id="PIRSF000331">
    <property type="entry name" value="HpaA_HpaB"/>
    <property type="match status" value="1"/>
</dbReference>
<dbReference type="PANTHER" id="PTHR36117">
    <property type="entry name" value="4-HYDROXYPHENYLACETATE 3-MONOOXYGENASE-RELATED"/>
    <property type="match status" value="1"/>
</dbReference>
<dbReference type="InterPro" id="IPR024719">
    <property type="entry name" value="HpaB/PvcC/4-BUDH_C"/>
</dbReference>
<evidence type="ECO:0000256" key="2">
    <source>
        <dbReference type="ARBA" id="ARBA00022827"/>
    </source>
</evidence>
<name>A0ABU6MEV1_9BACI</name>
<dbReference type="InterPro" id="IPR012687">
    <property type="entry name" value="HpaB_Deino-type"/>
</dbReference>
<dbReference type="InterPro" id="IPR004925">
    <property type="entry name" value="HpaB/PvcC/4-BUDH"/>
</dbReference>
<dbReference type="Pfam" id="PF03241">
    <property type="entry name" value="HpaB"/>
    <property type="match status" value="1"/>
</dbReference>
<protein>
    <submittedName>
        <fullName evidence="6">4-hydroxyphenylacetate 3-monooxygenase, oxygenase component</fullName>
        <ecNumber evidence="6">1.14.14.9</ecNumber>
    </submittedName>
</protein>
<feature type="domain" description="HpaB/PvcC/4-BUDH N-terminal" evidence="5">
    <location>
        <begin position="5"/>
        <end position="272"/>
    </location>
</feature>
<dbReference type="GO" id="GO:0052881">
    <property type="term" value="F:4-hydroxyphenylacetate 3-monooxygenase activity"/>
    <property type="evidence" value="ECO:0007669"/>
    <property type="project" value="UniProtKB-EC"/>
</dbReference>
<dbReference type="InterPro" id="IPR046373">
    <property type="entry name" value="Acyl-CoA_Oxase/DH_mid-dom_sf"/>
</dbReference>
<feature type="domain" description="HpaB/PvcC/4-BUDH C-terminal" evidence="4">
    <location>
        <begin position="281"/>
        <end position="477"/>
    </location>
</feature>
<keyword evidence="1" id="KW-0285">Flavoprotein</keyword>
<evidence type="ECO:0000256" key="1">
    <source>
        <dbReference type="ARBA" id="ARBA00022630"/>
    </source>
</evidence>
<dbReference type="Gene3D" id="2.40.110.10">
    <property type="entry name" value="Butyryl-CoA Dehydrogenase, subunit A, domain 2"/>
    <property type="match status" value="1"/>
</dbReference>
<dbReference type="EC" id="1.14.14.9" evidence="6"/>
<dbReference type="Pfam" id="PF11794">
    <property type="entry name" value="HpaB_N"/>
    <property type="match status" value="1"/>
</dbReference>
<dbReference type="Proteomes" id="UP001341444">
    <property type="component" value="Unassembled WGS sequence"/>
</dbReference>
<dbReference type="RefSeq" id="WP_066263256.1">
    <property type="nucleotide sequence ID" value="NZ_JARMAB010000002.1"/>
</dbReference>